<evidence type="ECO:0000256" key="3">
    <source>
        <dbReference type="ARBA" id="ARBA00044632"/>
    </source>
</evidence>
<dbReference type="Pfam" id="PF00730">
    <property type="entry name" value="HhH-GPD"/>
    <property type="match status" value="1"/>
</dbReference>
<dbReference type="InterPro" id="IPR011257">
    <property type="entry name" value="DNA_glycosylase"/>
</dbReference>
<organism evidence="5">
    <name type="scientific">marine metagenome</name>
    <dbReference type="NCBI Taxonomy" id="408172"/>
    <lineage>
        <taxon>unclassified sequences</taxon>
        <taxon>metagenomes</taxon>
        <taxon>ecological metagenomes</taxon>
    </lineage>
</organism>
<dbReference type="AlphaFoldDB" id="A0A383E5F3"/>
<gene>
    <name evidence="5" type="ORF">METZ01_LOCUS504162</name>
</gene>
<evidence type="ECO:0000313" key="5">
    <source>
        <dbReference type="EMBL" id="SVE51308.1"/>
    </source>
</evidence>
<sequence length="174" mass="19578">IISFMLATASNIPRIQRHIEDLSENFGNTLSLNGLDRGAFPTPVQLADVGEEKLRKMGIGFRSKNINIVANLVANKEFDPNKLRTLTYENCLQSLTSLPGIGVKVANCIMLFAVDKIESFPVDVWIERIIKENYLPGPKVSKTVIRSWAQKKFGAYAGYANHYLFHSTRTFENE</sequence>
<dbReference type="SMART" id="SM00478">
    <property type="entry name" value="ENDO3c"/>
    <property type="match status" value="1"/>
</dbReference>
<dbReference type="Gene3D" id="1.10.340.30">
    <property type="entry name" value="Hypothetical protein, domain 2"/>
    <property type="match status" value="1"/>
</dbReference>
<comment type="catalytic activity">
    <reaction evidence="3">
        <text>2'-deoxyribonucleotide-(2'-deoxyribose 5'-phosphate)-2'-deoxyribonucleotide-DNA = a 3'-end 2'-deoxyribonucleotide-(2,3-dehydro-2,3-deoxyribose 5'-phosphate)-DNA + a 5'-end 5'-phospho-2'-deoxyribonucleoside-DNA + H(+)</text>
        <dbReference type="Rhea" id="RHEA:66592"/>
        <dbReference type="Rhea" id="RHEA-COMP:13180"/>
        <dbReference type="Rhea" id="RHEA-COMP:16897"/>
        <dbReference type="Rhea" id="RHEA-COMP:17067"/>
        <dbReference type="ChEBI" id="CHEBI:15378"/>
        <dbReference type="ChEBI" id="CHEBI:136412"/>
        <dbReference type="ChEBI" id="CHEBI:157695"/>
        <dbReference type="ChEBI" id="CHEBI:167181"/>
        <dbReference type="EC" id="4.2.99.18"/>
    </reaction>
</comment>
<dbReference type="GO" id="GO:0006284">
    <property type="term" value="P:base-excision repair"/>
    <property type="evidence" value="ECO:0007669"/>
    <property type="project" value="InterPro"/>
</dbReference>
<evidence type="ECO:0000256" key="1">
    <source>
        <dbReference type="ARBA" id="ARBA00010679"/>
    </source>
</evidence>
<dbReference type="InterPro" id="IPR052054">
    <property type="entry name" value="Oxidative_DNA_repair_enzyme"/>
</dbReference>
<name>A0A383E5F3_9ZZZZ</name>
<reference evidence="5" key="1">
    <citation type="submission" date="2018-05" db="EMBL/GenBank/DDBJ databases">
        <authorList>
            <person name="Lanie J.A."/>
            <person name="Ng W.-L."/>
            <person name="Kazmierczak K.M."/>
            <person name="Andrzejewski T.M."/>
            <person name="Davidsen T.M."/>
            <person name="Wayne K.J."/>
            <person name="Tettelin H."/>
            <person name="Glass J.I."/>
            <person name="Rusch D."/>
            <person name="Podicherti R."/>
            <person name="Tsui H.-C.T."/>
            <person name="Winkler M.E."/>
        </authorList>
    </citation>
    <scope>NUCLEOTIDE SEQUENCE</scope>
</reference>
<dbReference type="InterPro" id="IPR023170">
    <property type="entry name" value="HhH_base_excis_C"/>
</dbReference>
<dbReference type="Gene3D" id="1.10.1670.10">
    <property type="entry name" value="Helix-hairpin-Helix base-excision DNA repair enzymes (C-terminal)"/>
    <property type="match status" value="1"/>
</dbReference>
<proteinExistence type="inferred from homology"/>
<dbReference type="GO" id="GO:0140078">
    <property type="term" value="F:class I DNA-(apurinic or apyrimidinic site) endonuclease activity"/>
    <property type="evidence" value="ECO:0007669"/>
    <property type="project" value="UniProtKB-EC"/>
</dbReference>
<feature type="domain" description="HhH-GPD" evidence="4">
    <location>
        <begin position="6"/>
        <end position="169"/>
    </location>
</feature>
<dbReference type="EMBL" id="UINC01222498">
    <property type="protein sequence ID" value="SVE51308.1"/>
    <property type="molecule type" value="Genomic_DNA"/>
</dbReference>
<evidence type="ECO:0000259" key="4">
    <source>
        <dbReference type="SMART" id="SM00478"/>
    </source>
</evidence>
<dbReference type="PANTHER" id="PTHR10242">
    <property type="entry name" value="8-OXOGUANINE DNA GLYCOSYLASE"/>
    <property type="match status" value="1"/>
</dbReference>
<comment type="similarity">
    <text evidence="1">Belongs to the type-1 OGG1 family.</text>
</comment>
<feature type="non-terminal residue" evidence="5">
    <location>
        <position position="1"/>
    </location>
</feature>
<dbReference type="EC" id="4.2.99.18" evidence="2"/>
<accession>A0A383E5F3</accession>
<dbReference type="SUPFAM" id="SSF48150">
    <property type="entry name" value="DNA-glycosylase"/>
    <property type="match status" value="1"/>
</dbReference>
<protein>
    <recommendedName>
        <fullName evidence="2">DNA-(apurinic or apyrimidinic site) lyase</fullName>
        <ecNumber evidence="2">4.2.99.18</ecNumber>
    </recommendedName>
</protein>
<dbReference type="InterPro" id="IPR003265">
    <property type="entry name" value="HhH-GPD_domain"/>
</dbReference>
<dbReference type="PANTHER" id="PTHR10242:SF2">
    <property type="entry name" value="N-GLYCOSYLASE_DNA LYASE"/>
    <property type="match status" value="1"/>
</dbReference>
<evidence type="ECO:0000256" key="2">
    <source>
        <dbReference type="ARBA" id="ARBA00012720"/>
    </source>
</evidence>
<dbReference type="CDD" id="cd00056">
    <property type="entry name" value="ENDO3c"/>
    <property type="match status" value="1"/>
</dbReference>